<evidence type="ECO:0000313" key="1">
    <source>
        <dbReference type="EMBL" id="KAL2737481.1"/>
    </source>
</evidence>
<dbReference type="Proteomes" id="UP001607303">
    <property type="component" value="Unassembled WGS sequence"/>
</dbReference>
<sequence>MSLISQDETENEVIFSETEFEQDYYSYTSSKKYFSCSDSIITKESYIFKPFKCSCYEHLESTKLTRNKILALIWALISVLKYHPVDPIYYMSYQLLHWRHNNVPKKYIKDIVDYMNSQL</sequence>
<gene>
    <name evidence="1" type="ORF">V1477_012437</name>
</gene>
<dbReference type="AlphaFoldDB" id="A0ABD2BXG6"/>
<dbReference type="EMBL" id="JAYRBN010000065">
    <property type="protein sequence ID" value="KAL2737481.1"/>
    <property type="molecule type" value="Genomic_DNA"/>
</dbReference>
<proteinExistence type="predicted"/>
<keyword evidence="2" id="KW-1185">Reference proteome</keyword>
<reference evidence="1 2" key="1">
    <citation type="journal article" date="2024" name="Ann. Entomol. Soc. Am.">
        <title>Genomic analyses of the southern and eastern yellowjacket wasps (Hymenoptera: Vespidae) reveal evolutionary signatures of social life.</title>
        <authorList>
            <person name="Catto M.A."/>
            <person name="Caine P.B."/>
            <person name="Orr S.E."/>
            <person name="Hunt B.G."/>
            <person name="Goodisman M.A.D."/>
        </authorList>
    </citation>
    <scope>NUCLEOTIDE SEQUENCE [LARGE SCALE GENOMIC DNA]</scope>
    <source>
        <strain evidence="1">232</strain>
        <tissue evidence="1">Head and thorax</tissue>
    </source>
</reference>
<accession>A0ABD2BXG6</accession>
<organism evidence="1 2">
    <name type="scientific">Vespula maculifrons</name>
    <name type="common">Eastern yellow jacket</name>
    <name type="synonym">Wasp</name>
    <dbReference type="NCBI Taxonomy" id="7453"/>
    <lineage>
        <taxon>Eukaryota</taxon>
        <taxon>Metazoa</taxon>
        <taxon>Ecdysozoa</taxon>
        <taxon>Arthropoda</taxon>
        <taxon>Hexapoda</taxon>
        <taxon>Insecta</taxon>
        <taxon>Pterygota</taxon>
        <taxon>Neoptera</taxon>
        <taxon>Endopterygota</taxon>
        <taxon>Hymenoptera</taxon>
        <taxon>Apocrita</taxon>
        <taxon>Aculeata</taxon>
        <taxon>Vespoidea</taxon>
        <taxon>Vespidae</taxon>
        <taxon>Vespinae</taxon>
        <taxon>Vespula</taxon>
    </lineage>
</organism>
<name>A0ABD2BXG6_VESMC</name>
<evidence type="ECO:0000313" key="2">
    <source>
        <dbReference type="Proteomes" id="UP001607303"/>
    </source>
</evidence>
<protein>
    <submittedName>
        <fullName evidence="1">Major centromere autoantigen</fullName>
    </submittedName>
</protein>
<comment type="caution">
    <text evidence="1">The sequence shown here is derived from an EMBL/GenBank/DDBJ whole genome shotgun (WGS) entry which is preliminary data.</text>
</comment>